<name>A0A1C0TV35_9GAMM</name>
<dbReference type="PANTHER" id="PTHR43877:SF2">
    <property type="entry name" value="AMINOALKYLPHOSPHONATE N-ACETYLTRANSFERASE-RELATED"/>
    <property type="match status" value="1"/>
</dbReference>
<evidence type="ECO:0000256" key="2">
    <source>
        <dbReference type="ARBA" id="ARBA00023315"/>
    </source>
</evidence>
<dbReference type="RefSeq" id="WP_065789172.1">
    <property type="nucleotide sequence ID" value="NZ_JAGJED010000001.1"/>
</dbReference>
<dbReference type="PANTHER" id="PTHR43877">
    <property type="entry name" value="AMINOALKYLPHOSPHONATE N-ACETYLTRANSFERASE-RELATED-RELATED"/>
    <property type="match status" value="1"/>
</dbReference>
<evidence type="ECO:0000313" key="5">
    <source>
        <dbReference type="Proteomes" id="UP000093366"/>
    </source>
</evidence>
<feature type="domain" description="N-acetyltransferase" evidence="3">
    <location>
        <begin position="3"/>
        <end position="144"/>
    </location>
</feature>
<dbReference type="Gene3D" id="3.40.630.30">
    <property type="match status" value="1"/>
</dbReference>
<proteinExistence type="predicted"/>
<dbReference type="EMBL" id="MAUJ01000001">
    <property type="protein sequence ID" value="OCQ23187.1"/>
    <property type="molecule type" value="Genomic_DNA"/>
</dbReference>
<reference evidence="5" key="1">
    <citation type="submission" date="2016-07" db="EMBL/GenBank/DDBJ databases">
        <authorList>
            <person name="Florea S."/>
            <person name="Webb J.S."/>
            <person name="Jaromczyk J."/>
            <person name="Schardl C.L."/>
        </authorList>
    </citation>
    <scope>NUCLEOTIDE SEQUENCE [LARGE SCALE GENOMIC DNA]</scope>
    <source>
        <strain evidence="5">IPB1</strain>
    </source>
</reference>
<dbReference type="SUPFAM" id="SSF55729">
    <property type="entry name" value="Acyl-CoA N-acyltransferases (Nat)"/>
    <property type="match status" value="1"/>
</dbReference>
<dbReference type="InterPro" id="IPR016181">
    <property type="entry name" value="Acyl_CoA_acyltransferase"/>
</dbReference>
<dbReference type="PROSITE" id="PS51186">
    <property type="entry name" value="GNAT"/>
    <property type="match status" value="1"/>
</dbReference>
<evidence type="ECO:0000259" key="3">
    <source>
        <dbReference type="PROSITE" id="PS51186"/>
    </source>
</evidence>
<dbReference type="CDD" id="cd04301">
    <property type="entry name" value="NAT_SF"/>
    <property type="match status" value="1"/>
</dbReference>
<comment type="caution">
    <text evidence="4">The sequence shown here is derived from an EMBL/GenBank/DDBJ whole genome shotgun (WGS) entry which is preliminary data.</text>
</comment>
<organism evidence="4 5">
    <name type="scientific">Pseudoalteromonas luteoviolacea</name>
    <dbReference type="NCBI Taxonomy" id="43657"/>
    <lineage>
        <taxon>Bacteria</taxon>
        <taxon>Pseudomonadati</taxon>
        <taxon>Pseudomonadota</taxon>
        <taxon>Gammaproteobacteria</taxon>
        <taxon>Alteromonadales</taxon>
        <taxon>Pseudoalteromonadaceae</taxon>
        <taxon>Pseudoalteromonas</taxon>
    </lineage>
</organism>
<dbReference type="Pfam" id="PF00583">
    <property type="entry name" value="Acetyltransf_1"/>
    <property type="match status" value="1"/>
</dbReference>
<gene>
    <name evidence="4" type="ORF">A7985_04370</name>
</gene>
<accession>A0A1C0TV35</accession>
<dbReference type="GO" id="GO:0016747">
    <property type="term" value="F:acyltransferase activity, transferring groups other than amino-acyl groups"/>
    <property type="evidence" value="ECO:0007669"/>
    <property type="project" value="InterPro"/>
</dbReference>
<keyword evidence="1" id="KW-0808">Transferase</keyword>
<dbReference type="InterPro" id="IPR000182">
    <property type="entry name" value="GNAT_dom"/>
</dbReference>
<dbReference type="Proteomes" id="UP000093366">
    <property type="component" value="Unassembled WGS sequence"/>
</dbReference>
<dbReference type="AlphaFoldDB" id="A0A1C0TV35"/>
<evidence type="ECO:0000256" key="1">
    <source>
        <dbReference type="ARBA" id="ARBA00022679"/>
    </source>
</evidence>
<protein>
    <recommendedName>
        <fullName evidence="3">N-acetyltransferase domain-containing protein</fullName>
    </recommendedName>
</protein>
<evidence type="ECO:0000313" key="4">
    <source>
        <dbReference type="EMBL" id="OCQ23187.1"/>
    </source>
</evidence>
<dbReference type="OrthoDB" id="6456007at2"/>
<keyword evidence="2" id="KW-0012">Acyltransferase</keyword>
<sequence>MQPVVRQAQCDDVNALAKLTEQLGYKGNPNEIGTRLKVILASEQHGIFVAENFEGSVVGWIVAERRLTLTSGMTVEITGLVVASTSRGQGLGKLLVQKTLAWAREIGLDKVSVSSNINRDGSHHFYKHLGFEQLKTSIKYIKYI</sequence>
<dbReference type="InterPro" id="IPR050832">
    <property type="entry name" value="Bact_Acetyltransf"/>
</dbReference>